<dbReference type="NCBIfam" id="TIGR00836">
    <property type="entry name" value="amt"/>
    <property type="match status" value="1"/>
</dbReference>
<dbReference type="Gene3D" id="1.10.3430.10">
    <property type="entry name" value="Ammonium transporter AmtB like domains"/>
    <property type="match status" value="1"/>
</dbReference>
<feature type="transmembrane region" description="Helical" evidence="12">
    <location>
        <begin position="357"/>
        <end position="376"/>
    </location>
</feature>
<dbReference type="PROSITE" id="PS01219">
    <property type="entry name" value="AMMONIUM_TRANSP"/>
    <property type="match status" value="1"/>
</dbReference>
<evidence type="ECO:0000256" key="11">
    <source>
        <dbReference type="ARBA" id="ARBA00054862"/>
    </source>
</evidence>
<evidence type="ECO:0000256" key="3">
    <source>
        <dbReference type="ARBA" id="ARBA00011233"/>
    </source>
</evidence>
<keyword evidence="16" id="KW-1185">Reference proteome</keyword>
<evidence type="ECO:0000256" key="1">
    <source>
        <dbReference type="ARBA" id="ARBA00004651"/>
    </source>
</evidence>
<evidence type="ECO:0000256" key="10">
    <source>
        <dbReference type="ARBA" id="ARBA00050025"/>
    </source>
</evidence>
<gene>
    <name evidence="15" type="ORF">GCM10010389_48070</name>
</gene>
<feature type="transmembrane region" description="Helical" evidence="12">
    <location>
        <begin position="169"/>
        <end position="190"/>
    </location>
</feature>
<feature type="compositionally biased region" description="Basic and acidic residues" evidence="13">
    <location>
        <begin position="474"/>
        <end position="494"/>
    </location>
</feature>
<dbReference type="EMBL" id="BMWH01000022">
    <property type="protein sequence ID" value="GHA03067.1"/>
    <property type="molecule type" value="Genomic_DNA"/>
</dbReference>
<comment type="function">
    <text evidence="11">Involved in the uptake of ammonium/ammonia (NH(4)(+)/NH(3)).</text>
</comment>
<keyword evidence="5" id="KW-1003">Cell membrane</keyword>
<evidence type="ECO:0000256" key="9">
    <source>
        <dbReference type="ARBA" id="ARBA00023177"/>
    </source>
</evidence>
<reference evidence="15" key="2">
    <citation type="submission" date="2020-09" db="EMBL/GenBank/DDBJ databases">
        <authorList>
            <person name="Sun Q."/>
            <person name="Ohkuma M."/>
        </authorList>
    </citation>
    <scope>NUCLEOTIDE SEQUENCE</scope>
    <source>
        <strain evidence="15">JCM 5016</strain>
    </source>
</reference>
<name>A0A918VI21_9ACTN</name>
<evidence type="ECO:0000256" key="8">
    <source>
        <dbReference type="ARBA" id="ARBA00023136"/>
    </source>
</evidence>
<comment type="subcellular location">
    <subcellularLocation>
        <location evidence="1 12">Cell membrane</location>
        <topology evidence="1 12">Multi-pass membrane protein</topology>
    </subcellularLocation>
</comment>
<evidence type="ECO:0000256" key="13">
    <source>
        <dbReference type="SAM" id="MobiDB-lite"/>
    </source>
</evidence>
<evidence type="ECO:0000259" key="14">
    <source>
        <dbReference type="Pfam" id="PF00909"/>
    </source>
</evidence>
<dbReference type="InterPro" id="IPR024041">
    <property type="entry name" value="NH4_transpt_AmtB-like_dom"/>
</dbReference>
<dbReference type="GO" id="GO:0008519">
    <property type="term" value="F:ammonium channel activity"/>
    <property type="evidence" value="ECO:0007669"/>
    <property type="project" value="InterPro"/>
</dbReference>
<evidence type="ECO:0000256" key="2">
    <source>
        <dbReference type="ARBA" id="ARBA00005887"/>
    </source>
</evidence>
<feature type="transmembrane region" description="Helical" evidence="12">
    <location>
        <begin position="323"/>
        <end position="345"/>
    </location>
</feature>
<feature type="region of interest" description="Disordered" evidence="13">
    <location>
        <begin position="1"/>
        <end position="27"/>
    </location>
</feature>
<keyword evidence="8 12" id="KW-0472">Membrane</keyword>
<sequence>MAHNRPTPHSAQDAPRTGPYRRTDDEETPMAPAITTLAAEAPKLSAADTGFMLICSALVMLMTPGLAFFYGGMVRVKSTLNMLMMSFVSLGIVTLLWVVYGFSLSFGTDHGGLIGWENDFFGFGGIGKTDLWPGYGIPVTVFAVFQLMFAIITPALISGALADRVKFSAWSLLVALWATVVYFPVAHWVWGAGGWAFELGVIDFAGGTAVHINAGAAALGVILVIGRRVGFKKDPMRPHSLPLVMLGAGLLWFGWFGFNAGSWLGNGDGVGALMFLNTQIATAAAMLAWLAYEKIRHGAFTTLGAASGAVAGLVAITPSGGCVTPLGAIAVGAIAGLLCAMAVGLKYRFNYDDSLDVIGVHLVGGVAGSLLVGFFASGTGQSDAKGLFYGGGLDQLWKQCAAVFAVLAYSAITAAVLAFLIDRTMGMRVSEDEEVSGIDQAEHAETAYDFSGAGGGAVRTAAVPAPVVETAGSKAEDEAGDRAGNKAESKKVDA</sequence>
<feature type="transmembrane region" description="Helical" evidence="12">
    <location>
        <begin position="270"/>
        <end position="292"/>
    </location>
</feature>
<dbReference type="FunFam" id="1.10.3430.10:FF:000007">
    <property type="entry name" value="Ammonium transporter"/>
    <property type="match status" value="1"/>
</dbReference>
<proteinExistence type="inferred from homology"/>
<evidence type="ECO:0000313" key="16">
    <source>
        <dbReference type="Proteomes" id="UP000623010"/>
    </source>
</evidence>
<feature type="transmembrane region" description="Helical" evidence="12">
    <location>
        <begin position="135"/>
        <end position="157"/>
    </location>
</feature>
<evidence type="ECO:0000256" key="12">
    <source>
        <dbReference type="RuleBase" id="RU362002"/>
    </source>
</evidence>
<keyword evidence="9 12" id="KW-0924">Ammonia transport</keyword>
<dbReference type="GO" id="GO:0005886">
    <property type="term" value="C:plasma membrane"/>
    <property type="evidence" value="ECO:0007669"/>
    <property type="project" value="UniProtKB-SubCell"/>
</dbReference>
<feature type="transmembrane region" description="Helical" evidence="12">
    <location>
        <begin position="50"/>
        <end position="70"/>
    </location>
</feature>
<feature type="transmembrane region" description="Helical" evidence="12">
    <location>
        <begin position="396"/>
        <end position="421"/>
    </location>
</feature>
<dbReference type="PANTHER" id="PTHR43029:SF10">
    <property type="entry name" value="AMMONIUM TRANSPORTER MEP2"/>
    <property type="match status" value="1"/>
</dbReference>
<dbReference type="Pfam" id="PF00909">
    <property type="entry name" value="Ammonium_transp"/>
    <property type="match status" value="1"/>
</dbReference>
<dbReference type="Proteomes" id="UP000623010">
    <property type="component" value="Unassembled WGS sequence"/>
</dbReference>
<evidence type="ECO:0000256" key="4">
    <source>
        <dbReference type="ARBA" id="ARBA00022448"/>
    </source>
</evidence>
<keyword evidence="7 12" id="KW-1133">Transmembrane helix</keyword>
<comment type="similarity">
    <text evidence="2 12">Belongs to the ammonia transporter channel (TC 1.A.11.2) family.</text>
</comment>
<dbReference type="InterPro" id="IPR029020">
    <property type="entry name" value="Ammonium/urea_transptr"/>
</dbReference>
<reference evidence="15" key="1">
    <citation type="journal article" date="2014" name="Int. J. Syst. Evol. Microbiol.">
        <title>Complete genome sequence of Corynebacterium casei LMG S-19264T (=DSM 44701T), isolated from a smear-ripened cheese.</title>
        <authorList>
            <consortium name="US DOE Joint Genome Institute (JGI-PGF)"/>
            <person name="Walter F."/>
            <person name="Albersmeier A."/>
            <person name="Kalinowski J."/>
            <person name="Ruckert C."/>
        </authorList>
    </citation>
    <scope>NUCLEOTIDE SEQUENCE</scope>
    <source>
        <strain evidence="15">JCM 5016</strain>
    </source>
</reference>
<keyword evidence="6 12" id="KW-0812">Transmembrane</keyword>
<dbReference type="InterPro" id="IPR001905">
    <property type="entry name" value="Ammonium_transpt"/>
</dbReference>
<feature type="transmembrane region" description="Helical" evidence="12">
    <location>
        <begin position="299"/>
        <end position="317"/>
    </location>
</feature>
<feature type="transmembrane region" description="Helical" evidence="12">
    <location>
        <begin position="241"/>
        <end position="258"/>
    </location>
</feature>
<comment type="subunit">
    <text evidence="3">Homotrimer.</text>
</comment>
<feature type="transmembrane region" description="Helical" evidence="12">
    <location>
        <begin position="82"/>
        <end position="100"/>
    </location>
</feature>
<keyword evidence="4 12" id="KW-0813">Transport</keyword>
<dbReference type="AlphaFoldDB" id="A0A918VI21"/>
<organism evidence="15 16">
    <name type="scientific">Streptomyces echinoruber</name>
    <dbReference type="NCBI Taxonomy" id="68898"/>
    <lineage>
        <taxon>Bacteria</taxon>
        <taxon>Bacillati</taxon>
        <taxon>Actinomycetota</taxon>
        <taxon>Actinomycetes</taxon>
        <taxon>Kitasatosporales</taxon>
        <taxon>Streptomycetaceae</taxon>
        <taxon>Streptomyces</taxon>
    </lineage>
</organism>
<evidence type="ECO:0000256" key="7">
    <source>
        <dbReference type="ARBA" id="ARBA00022989"/>
    </source>
</evidence>
<feature type="domain" description="Ammonium transporter AmtB-like" evidence="14">
    <location>
        <begin position="51"/>
        <end position="448"/>
    </location>
</feature>
<evidence type="ECO:0000256" key="5">
    <source>
        <dbReference type="ARBA" id="ARBA00022475"/>
    </source>
</evidence>
<dbReference type="PANTHER" id="PTHR43029">
    <property type="entry name" value="AMMONIUM TRANSPORTER MEP2"/>
    <property type="match status" value="1"/>
</dbReference>
<comment type="caution">
    <text evidence="15">The sequence shown here is derived from an EMBL/GenBank/DDBJ whole genome shotgun (WGS) entry which is preliminary data.</text>
</comment>
<feature type="transmembrane region" description="Helical" evidence="12">
    <location>
        <begin position="210"/>
        <end position="229"/>
    </location>
</feature>
<accession>A0A918VI21</accession>
<feature type="region of interest" description="Disordered" evidence="13">
    <location>
        <begin position="469"/>
        <end position="494"/>
    </location>
</feature>
<evidence type="ECO:0000313" key="15">
    <source>
        <dbReference type="EMBL" id="GHA03067.1"/>
    </source>
</evidence>
<protein>
    <recommendedName>
        <fullName evidence="10 12">Ammonium transporter</fullName>
    </recommendedName>
</protein>
<dbReference type="InterPro" id="IPR018047">
    <property type="entry name" value="Ammonium_transpt_CS"/>
</dbReference>
<evidence type="ECO:0000256" key="6">
    <source>
        <dbReference type="ARBA" id="ARBA00022692"/>
    </source>
</evidence>
<dbReference type="SUPFAM" id="SSF111352">
    <property type="entry name" value="Ammonium transporter"/>
    <property type="match status" value="1"/>
</dbReference>